<feature type="transmembrane region" description="Helical" evidence="6">
    <location>
        <begin position="72"/>
        <end position="93"/>
    </location>
</feature>
<feature type="transmembrane region" description="Helical" evidence="6">
    <location>
        <begin position="394"/>
        <end position="419"/>
    </location>
</feature>
<dbReference type="PROSITE" id="PS50850">
    <property type="entry name" value="MFS"/>
    <property type="match status" value="1"/>
</dbReference>
<name>A0A7U4E980_MYCPK</name>
<dbReference type="InterPro" id="IPR054938">
    <property type="entry name" value="Hexose_phos_transporter"/>
</dbReference>
<evidence type="ECO:0000256" key="1">
    <source>
        <dbReference type="ARBA" id="ARBA00004651"/>
    </source>
</evidence>
<feature type="transmembrane region" description="Helical" evidence="6">
    <location>
        <begin position="246"/>
        <end position="273"/>
    </location>
</feature>
<dbReference type="GO" id="GO:0005886">
    <property type="term" value="C:plasma membrane"/>
    <property type="evidence" value="ECO:0007669"/>
    <property type="project" value="UniProtKB-SubCell"/>
</dbReference>
<dbReference type="SUPFAM" id="SSF103473">
    <property type="entry name" value="MFS general substrate transporter"/>
    <property type="match status" value="1"/>
</dbReference>
<keyword evidence="5 6" id="KW-0472">Membrane</keyword>
<dbReference type="GO" id="GO:0022857">
    <property type="term" value="F:transmembrane transporter activity"/>
    <property type="evidence" value="ECO:0007669"/>
    <property type="project" value="InterPro"/>
</dbReference>
<dbReference type="InterPro" id="IPR036259">
    <property type="entry name" value="MFS_trans_sf"/>
</dbReference>
<feature type="transmembrane region" description="Helical" evidence="6">
    <location>
        <begin position="12"/>
        <end position="32"/>
    </location>
</feature>
<evidence type="ECO:0000313" key="8">
    <source>
        <dbReference type="EMBL" id="AEM68599.1"/>
    </source>
</evidence>
<feature type="transmembrane region" description="Helical" evidence="6">
    <location>
        <begin position="100"/>
        <end position="118"/>
    </location>
</feature>
<evidence type="ECO:0000259" key="7">
    <source>
        <dbReference type="PROSITE" id="PS50850"/>
    </source>
</evidence>
<dbReference type="Pfam" id="PF07672">
    <property type="entry name" value="MFS_Mycoplasma"/>
    <property type="match status" value="1"/>
</dbReference>
<dbReference type="EMBL" id="CP003021">
    <property type="protein sequence ID" value="AEM68599.1"/>
    <property type="molecule type" value="Genomic_DNA"/>
</dbReference>
<dbReference type="InterPro" id="IPR011699">
    <property type="entry name" value="MFS_Mycoplasma"/>
</dbReference>
<dbReference type="NCBIfam" id="NF043062">
    <property type="entry name" value="MMSYN1_0881"/>
    <property type="match status" value="1"/>
</dbReference>
<dbReference type="AlphaFoldDB" id="A0A7U4E980"/>
<feature type="transmembrane region" description="Helical" evidence="6">
    <location>
        <begin position="285"/>
        <end position="303"/>
    </location>
</feature>
<protein>
    <submittedName>
        <fullName evidence="8">Hexosephosphate transport protein</fullName>
    </submittedName>
</protein>
<accession>A0A7U4E980</accession>
<feature type="transmembrane region" description="Helical" evidence="6">
    <location>
        <begin position="166"/>
        <end position="184"/>
    </location>
</feature>
<keyword evidence="4 6" id="KW-1133">Transmembrane helix</keyword>
<evidence type="ECO:0000256" key="3">
    <source>
        <dbReference type="ARBA" id="ARBA00022692"/>
    </source>
</evidence>
<feature type="transmembrane region" description="Helical" evidence="6">
    <location>
        <begin position="357"/>
        <end position="382"/>
    </location>
</feature>
<dbReference type="RefSeq" id="WP_014034955.1">
    <property type="nucleotide sequence ID" value="NC_015946.1"/>
</dbReference>
<feature type="transmembrane region" description="Helical" evidence="6">
    <location>
        <begin position="124"/>
        <end position="145"/>
    </location>
</feature>
<comment type="subcellular location">
    <subcellularLocation>
        <location evidence="1">Cell membrane</location>
        <topology evidence="1">Multi-pass membrane protein</topology>
    </subcellularLocation>
</comment>
<evidence type="ECO:0000313" key="9">
    <source>
        <dbReference type="Proteomes" id="UP000008907"/>
    </source>
</evidence>
<feature type="transmembrane region" description="Helical" evidence="6">
    <location>
        <begin position="431"/>
        <end position="452"/>
    </location>
</feature>
<evidence type="ECO:0000256" key="5">
    <source>
        <dbReference type="ARBA" id="ARBA00023136"/>
    </source>
</evidence>
<proteinExistence type="predicted"/>
<reference evidence="8 9" key="1">
    <citation type="journal article" date="2011" name="J. Bacteriol.">
        <title>Genome Sequence of Mycoplasma putrefaciens Type Strain KS1.</title>
        <authorList>
            <person name="Calcutt M.J."/>
            <person name="Foecking M.F."/>
        </authorList>
    </citation>
    <scope>NUCLEOTIDE SEQUENCE [LARGE SCALE GENOMIC DNA]</scope>
    <source>
        <strain evidence="9">ATCC 15718 / NCTC 10155 / C30 KS-1 / KS-1</strain>
    </source>
</reference>
<feature type="transmembrane region" description="Helical" evidence="6">
    <location>
        <begin position="196"/>
        <end position="217"/>
    </location>
</feature>
<dbReference type="Gene3D" id="1.20.1250.20">
    <property type="entry name" value="MFS general substrate transporter like domains"/>
    <property type="match status" value="2"/>
</dbReference>
<organism evidence="8 9">
    <name type="scientific">Mycoplasma putrefaciens (strain ATCC 15718 / NCTC 10155 / C30 KS-1 / KS-1)</name>
    <dbReference type="NCBI Taxonomy" id="743965"/>
    <lineage>
        <taxon>Bacteria</taxon>
        <taxon>Bacillati</taxon>
        <taxon>Mycoplasmatota</taxon>
        <taxon>Mollicutes</taxon>
        <taxon>Mycoplasmataceae</taxon>
        <taxon>Mycoplasma</taxon>
    </lineage>
</organism>
<dbReference type="InterPro" id="IPR020846">
    <property type="entry name" value="MFS_dom"/>
</dbReference>
<evidence type="ECO:0000256" key="2">
    <source>
        <dbReference type="ARBA" id="ARBA00022475"/>
    </source>
</evidence>
<dbReference type="KEGG" id="mpf:MPUT_0207"/>
<feature type="transmembrane region" description="Helical" evidence="6">
    <location>
        <begin position="315"/>
        <end position="337"/>
    </location>
</feature>
<keyword evidence="2" id="KW-1003">Cell membrane</keyword>
<keyword evidence="3 6" id="KW-0812">Transmembrane</keyword>
<evidence type="ECO:0000256" key="4">
    <source>
        <dbReference type="ARBA" id="ARBA00022989"/>
    </source>
</evidence>
<dbReference type="Proteomes" id="UP000008907">
    <property type="component" value="Chromosome"/>
</dbReference>
<sequence length="480" mass="53487">MKIIKNWADKNKMLYGTLLWSFIGFGYLLFIANWTFAIGLAGQGIVNGKATPGFLSYFQVHNSASFELIDKAANWAITFGRGIGSVVVAFLLVRFAHKRATLIACTMTLFGIPALYMPGTNSGYILFLIFRTIMAIGGTMLTILFQPVAANFFSKKSKSIYSQISIAFFPLGSIISIIPFVFVSDGGGIEALRNSWRTVFLVISLLYLIPLLAVLVLGTDFDVKKDEEKVNGFKILKGYLKKKATYAWLLLFGGWLAIGVFPTSLSVVLFPWISGLDKETLGKQIRIWQVLFLCGGIIGPPIVGLWSRYNLKRRWFIGAVISLAIIFFVLSIITYKYGLAPLYNKGSKSLNNGYKPILGLFYLLGILTGFCTWGIQSVILYLPHEYKEADPKTIGWMFSLIWGFGYMFFTLSLIIITAVPLIKGLNNTQIATIQLSAVVFFTLLSLIGLLMLKEPRDDAKTFPFAKTKPEDQVAKRKVNL</sequence>
<feature type="domain" description="Major facilitator superfamily (MFS) profile" evidence="7">
    <location>
        <begin position="28"/>
        <end position="460"/>
    </location>
</feature>
<gene>
    <name evidence="8" type="primary">uhpT</name>
    <name evidence="8" type="ordered locus">MPUT_0207</name>
</gene>
<evidence type="ECO:0000256" key="6">
    <source>
        <dbReference type="SAM" id="Phobius"/>
    </source>
</evidence>